<protein>
    <submittedName>
        <fullName evidence="1">Uncharacterized protein</fullName>
    </submittedName>
</protein>
<proteinExistence type="predicted"/>
<evidence type="ECO:0000313" key="1">
    <source>
        <dbReference type="EMBL" id="KFM99853.1"/>
    </source>
</evidence>
<organism evidence="1 2">
    <name type="scientific">Bacillus clarus</name>
    <dbReference type="NCBI Taxonomy" id="2338372"/>
    <lineage>
        <taxon>Bacteria</taxon>
        <taxon>Bacillati</taxon>
        <taxon>Bacillota</taxon>
        <taxon>Bacilli</taxon>
        <taxon>Bacillales</taxon>
        <taxon>Bacillaceae</taxon>
        <taxon>Bacillus</taxon>
        <taxon>Bacillus cereus group</taxon>
    </lineage>
</organism>
<reference evidence="1 2" key="1">
    <citation type="submission" date="2014-04" db="EMBL/GenBank/DDBJ databases">
        <authorList>
            <person name="Bishop-Lilly K.A."/>
            <person name="Broomall S.M."/>
            <person name="Chain P.S."/>
            <person name="Chertkov O."/>
            <person name="Coyne S.R."/>
            <person name="Daligault H.E."/>
            <person name="Davenport K.W."/>
            <person name="Erkkila T."/>
            <person name="Frey K.G."/>
            <person name="Gibbons H.S."/>
            <person name="Gu W."/>
            <person name="Jaissle J."/>
            <person name="Johnson S.L."/>
            <person name="Koroleva G.I."/>
            <person name="Ladner J.T."/>
            <person name="Lo C.-C."/>
            <person name="Minogue T.D."/>
            <person name="Munk C."/>
            <person name="Palacios G.F."/>
            <person name="Redden C.L."/>
            <person name="Rosenzweig C.N."/>
            <person name="Scholz M.B."/>
            <person name="Teshima H."/>
            <person name="Xu Y."/>
        </authorList>
    </citation>
    <scope>NUCLEOTIDE SEQUENCE [LARGE SCALE GENOMIC DNA]</scope>
    <source>
        <strain evidence="1 2">BHP</strain>
    </source>
</reference>
<evidence type="ECO:0000313" key="2">
    <source>
        <dbReference type="Proteomes" id="UP000029389"/>
    </source>
</evidence>
<name>A0A090YLZ9_9BACI</name>
<sequence>MKLPIRGEVQMRKKKEPIKVIYKYSLFQYLVKNDCQFLYSTRNRSKSEWQCHMFLHDERLDQALDKYPNERYVNGEKYSRF</sequence>
<accession>A0A090YLZ9</accession>
<dbReference type="EMBL" id="JMQC01000008">
    <property type="protein sequence ID" value="KFM99853.1"/>
    <property type="molecule type" value="Genomic_DNA"/>
</dbReference>
<dbReference type="Proteomes" id="UP000029389">
    <property type="component" value="Unassembled WGS sequence"/>
</dbReference>
<comment type="caution">
    <text evidence="1">The sequence shown here is derived from an EMBL/GenBank/DDBJ whole genome shotgun (WGS) entry which is preliminary data.</text>
</comment>
<dbReference type="AlphaFoldDB" id="A0A090YLZ9"/>
<gene>
    <name evidence="1" type="ORF">DJ93_2089</name>
</gene>